<keyword evidence="2" id="KW-1185">Reference proteome</keyword>
<proteinExistence type="predicted"/>
<sequence length="239" mass="25525">MAAAAAWSCVIDGCRSANSWKISLISLSSDWISCCRPMCTPESGDSASNFSSSSVDRLFTDDSISPRTTATLDDELSHWIDSRRCRYVSKHVSSTTDTSRSGFGDASTPAFASSLDVDASVAKGAGAIVNLFPSLRTRFPSTRTDDGGATAFFDFTGNGRGSTTLSTALPAPDIDVRRRRDSILDRTPGTRLDYPERIHRGVMGEGTSQGARRVRLDGVVARLDQCPGTRDAAALCIPS</sequence>
<accession>A0A0G4J5P1</accession>
<reference evidence="1 2" key="1">
    <citation type="submission" date="2015-02" db="EMBL/GenBank/DDBJ databases">
        <authorList>
            <person name="Chooi Y.-H."/>
        </authorList>
    </citation>
    <scope>NUCLEOTIDE SEQUENCE [LARGE SCALE GENOMIC DNA]</scope>
    <source>
        <strain evidence="1">E3</strain>
    </source>
</reference>
<dbReference type="Proteomes" id="UP000039324">
    <property type="component" value="Unassembled WGS sequence"/>
</dbReference>
<dbReference type="EMBL" id="CDSF01000133">
    <property type="protein sequence ID" value="CEP02674.1"/>
    <property type="molecule type" value="Genomic_DNA"/>
</dbReference>
<gene>
    <name evidence="1" type="ORF">PBRA_002641</name>
</gene>
<evidence type="ECO:0000313" key="2">
    <source>
        <dbReference type="Proteomes" id="UP000039324"/>
    </source>
</evidence>
<evidence type="ECO:0000313" key="1">
    <source>
        <dbReference type="EMBL" id="CEP02674.1"/>
    </source>
</evidence>
<name>A0A0G4J5P1_PLABS</name>
<organism evidence="1 2">
    <name type="scientific">Plasmodiophora brassicae</name>
    <name type="common">Clubroot disease agent</name>
    <dbReference type="NCBI Taxonomy" id="37360"/>
    <lineage>
        <taxon>Eukaryota</taxon>
        <taxon>Sar</taxon>
        <taxon>Rhizaria</taxon>
        <taxon>Endomyxa</taxon>
        <taxon>Phytomyxea</taxon>
        <taxon>Plasmodiophorida</taxon>
        <taxon>Plasmodiophoridae</taxon>
        <taxon>Plasmodiophora</taxon>
    </lineage>
</organism>
<dbReference type="AlphaFoldDB" id="A0A0G4J5P1"/>
<protein>
    <submittedName>
        <fullName evidence="1">Uncharacterized protein</fullName>
    </submittedName>
</protein>